<proteinExistence type="predicted"/>
<keyword evidence="6" id="KW-1185">Reference proteome</keyword>
<evidence type="ECO:0000256" key="3">
    <source>
        <dbReference type="SAM" id="MobiDB-lite"/>
    </source>
</evidence>
<evidence type="ECO:0000256" key="2">
    <source>
        <dbReference type="PROSITE-ProRule" id="PRU00335"/>
    </source>
</evidence>
<feature type="domain" description="HTH tetR-type" evidence="4">
    <location>
        <begin position="6"/>
        <end position="66"/>
    </location>
</feature>
<dbReference type="RefSeq" id="WP_345068628.1">
    <property type="nucleotide sequence ID" value="NZ_BAABCN010000012.1"/>
</dbReference>
<keyword evidence="1 2" id="KW-0238">DNA-binding</keyword>
<organism evidence="5 6">
    <name type="scientific">Leifsonia kafniensis</name>
    <dbReference type="NCBI Taxonomy" id="475957"/>
    <lineage>
        <taxon>Bacteria</taxon>
        <taxon>Bacillati</taxon>
        <taxon>Actinomycetota</taxon>
        <taxon>Actinomycetes</taxon>
        <taxon>Micrococcales</taxon>
        <taxon>Microbacteriaceae</taxon>
        <taxon>Leifsonia</taxon>
    </lineage>
</organism>
<dbReference type="EMBL" id="BAABCN010000012">
    <property type="protein sequence ID" value="GAA3888169.1"/>
    <property type="molecule type" value="Genomic_DNA"/>
</dbReference>
<evidence type="ECO:0000256" key="1">
    <source>
        <dbReference type="ARBA" id="ARBA00023125"/>
    </source>
</evidence>
<name>A0ABP7KVM8_9MICO</name>
<evidence type="ECO:0000313" key="6">
    <source>
        <dbReference type="Proteomes" id="UP001501803"/>
    </source>
</evidence>
<reference evidence="6" key="1">
    <citation type="journal article" date="2019" name="Int. J. Syst. Evol. Microbiol.">
        <title>The Global Catalogue of Microorganisms (GCM) 10K type strain sequencing project: providing services to taxonomists for standard genome sequencing and annotation.</title>
        <authorList>
            <consortium name="The Broad Institute Genomics Platform"/>
            <consortium name="The Broad Institute Genome Sequencing Center for Infectious Disease"/>
            <person name="Wu L."/>
            <person name="Ma J."/>
        </authorList>
    </citation>
    <scope>NUCLEOTIDE SEQUENCE [LARGE SCALE GENOMIC DNA]</scope>
    <source>
        <strain evidence="6">JCM 17021</strain>
    </source>
</reference>
<comment type="caution">
    <text evidence="5">The sequence shown here is derived from an EMBL/GenBank/DDBJ whole genome shotgun (WGS) entry which is preliminary data.</text>
</comment>
<dbReference type="PANTHER" id="PTHR43479">
    <property type="entry name" value="ACREF/ENVCD OPERON REPRESSOR-RELATED"/>
    <property type="match status" value="1"/>
</dbReference>
<dbReference type="InterPro" id="IPR001647">
    <property type="entry name" value="HTH_TetR"/>
</dbReference>
<dbReference type="Gene3D" id="1.10.357.10">
    <property type="entry name" value="Tetracycline Repressor, domain 2"/>
    <property type="match status" value="1"/>
</dbReference>
<sequence>MDVRVERTRRSLQQALLALAHEHPLDDITIARIVEHAGVNRSSFYQHYSDKDTLLADALDVIESEAGARVPAFDGPLPERPPADLVEYLQHFETNAALYRLVLCEGGSSVAAGRIRARLQSAASAGVVASGSTAFDGIPLDVVGAGIAGSSLGVIEYWLSREPRPPVETAADWVWRVLVGPGRPGERALQPMTASPLTALPQVDGPDGK</sequence>
<gene>
    <name evidence="5" type="ORF">GCM10022381_32610</name>
</gene>
<dbReference type="Pfam" id="PF00440">
    <property type="entry name" value="TetR_N"/>
    <property type="match status" value="1"/>
</dbReference>
<feature type="DNA-binding region" description="H-T-H motif" evidence="2">
    <location>
        <begin position="29"/>
        <end position="48"/>
    </location>
</feature>
<dbReference type="SUPFAM" id="SSF46689">
    <property type="entry name" value="Homeodomain-like"/>
    <property type="match status" value="1"/>
</dbReference>
<protein>
    <recommendedName>
        <fullName evidence="4">HTH tetR-type domain-containing protein</fullName>
    </recommendedName>
</protein>
<feature type="region of interest" description="Disordered" evidence="3">
    <location>
        <begin position="187"/>
        <end position="209"/>
    </location>
</feature>
<evidence type="ECO:0000259" key="4">
    <source>
        <dbReference type="PROSITE" id="PS50977"/>
    </source>
</evidence>
<evidence type="ECO:0000313" key="5">
    <source>
        <dbReference type="EMBL" id="GAA3888169.1"/>
    </source>
</evidence>
<dbReference type="PROSITE" id="PS50977">
    <property type="entry name" value="HTH_TETR_2"/>
    <property type="match status" value="1"/>
</dbReference>
<dbReference type="InterPro" id="IPR009057">
    <property type="entry name" value="Homeodomain-like_sf"/>
</dbReference>
<dbReference type="InterPro" id="IPR050624">
    <property type="entry name" value="HTH-type_Tx_Regulator"/>
</dbReference>
<dbReference type="PANTHER" id="PTHR43479:SF7">
    <property type="entry name" value="TETR-FAMILY TRANSCRIPTIONAL REGULATOR"/>
    <property type="match status" value="1"/>
</dbReference>
<accession>A0ABP7KVM8</accession>
<dbReference type="Proteomes" id="UP001501803">
    <property type="component" value="Unassembled WGS sequence"/>
</dbReference>